<proteinExistence type="predicted"/>
<feature type="compositionally biased region" description="Polar residues" evidence="1">
    <location>
        <begin position="177"/>
        <end position="197"/>
    </location>
</feature>
<evidence type="ECO:0000256" key="1">
    <source>
        <dbReference type="SAM" id="MobiDB-lite"/>
    </source>
</evidence>
<keyword evidence="4" id="KW-1185">Reference proteome</keyword>
<sequence>MVTGANNTSGLGKRFPRGPKGVFTSSLVPVSMLLLLLPSLAVRSTTAARTMGLLPPVSAAPAEMPIAPERTAKVTPDGDYVDYLFKRYMRCDEIPGFTLLEGRDAPTDLYDSPETGDLLEMAAACTKIAGCMGFNTNGWLKTAAAADGSLLVKESTSYSPCGGIYVKDGVQTKASATSQADTGVSEATSSNKVSAGVSSNGNDSIGNDSSRSRFAVLNMSVAKYGKVLARIWRP</sequence>
<accession>A0AAD3E4P9</accession>
<comment type="caution">
    <text evidence="3">The sequence shown here is derived from an EMBL/GenBank/DDBJ whole genome shotgun (WGS) entry which is preliminary data.</text>
</comment>
<protein>
    <submittedName>
        <fullName evidence="3">Uncharacterized protein</fullName>
    </submittedName>
</protein>
<gene>
    <name evidence="3" type="ORF">Agub_g15458</name>
</gene>
<reference evidence="3 4" key="1">
    <citation type="journal article" date="2021" name="Sci. Rep.">
        <title>Genome sequencing of the multicellular alga Astrephomene provides insights into convergent evolution of germ-soma differentiation.</title>
        <authorList>
            <person name="Yamashita S."/>
            <person name="Yamamoto K."/>
            <person name="Matsuzaki R."/>
            <person name="Suzuki S."/>
            <person name="Yamaguchi H."/>
            <person name="Hirooka S."/>
            <person name="Minakuchi Y."/>
            <person name="Miyagishima S."/>
            <person name="Kawachi M."/>
            <person name="Toyoda A."/>
            <person name="Nozaki H."/>
        </authorList>
    </citation>
    <scope>NUCLEOTIDE SEQUENCE [LARGE SCALE GENOMIC DNA]</scope>
    <source>
        <strain evidence="3 4">NIES-4017</strain>
    </source>
</reference>
<evidence type="ECO:0000256" key="2">
    <source>
        <dbReference type="SAM" id="Phobius"/>
    </source>
</evidence>
<keyword evidence="2" id="KW-0472">Membrane</keyword>
<dbReference type="AlphaFoldDB" id="A0AAD3E4P9"/>
<feature type="region of interest" description="Disordered" evidence="1">
    <location>
        <begin position="177"/>
        <end position="205"/>
    </location>
</feature>
<keyword evidence="2" id="KW-1133">Transmembrane helix</keyword>
<organism evidence="3 4">
    <name type="scientific">Astrephomene gubernaculifera</name>
    <dbReference type="NCBI Taxonomy" id="47775"/>
    <lineage>
        <taxon>Eukaryota</taxon>
        <taxon>Viridiplantae</taxon>
        <taxon>Chlorophyta</taxon>
        <taxon>core chlorophytes</taxon>
        <taxon>Chlorophyceae</taxon>
        <taxon>CS clade</taxon>
        <taxon>Chlamydomonadales</taxon>
        <taxon>Astrephomenaceae</taxon>
        <taxon>Astrephomene</taxon>
    </lineage>
</organism>
<evidence type="ECO:0000313" key="3">
    <source>
        <dbReference type="EMBL" id="GFR52832.1"/>
    </source>
</evidence>
<name>A0AAD3E4P9_9CHLO</name>
<dbReference type="EMBL" id="BMAR01000073">
    <property type="protein sequence ID" value="GFR52832.1"/>
    <property type="molecule type" value="Genomic_DNA"/>
</dbReference>
<dbReference type="Proteomes" id="UP001054857">
    <property type="component" value="Unassembled WGS sequence"/>
</dbReference>
<feature type="transmembrane region" description="Helical" evidence="2">
    <location>
        <begin position="21"/>
        <end position="41"/>
    </location>
</feature>
<keyword evidence="2" id="KW-0812">Transmembrane</keyword>
<evidence type="ECO:0000313" key="4">
    <source>
        <dbReference type="Proteomes" id="UP001054857"/>
    </source>
</evidence>